<dbReference type="EMBL" id="CABPRW010000008">
    <property type="protein sequence ID" value="VVE29932.1"/>
    <property type="molecule type" value="Genomic_DNA"/>
</dbReference>
<evidence type="ECO:0000313" key="3">
    <source>
        <dbReference type="Proteomes" id="UP000382577"/>
    </source>
</evidence>
<evidence type="ECO:0000313" key="2">
    <source>
        <dbReference type="EMBL" id="VVE29932.1"/>
    </source>
</evidence>
<dbReference type="AlphaFoldDB" id="A0A5E4X0V6"/>
<keyword evidence="1" id="KW-0812">Transmembrane</keyword>
<accession>A0A5E4X0V6</accession>
<gene>
    <name evidence="2" type="ORF">PFI31113_03557</name>
</gene>
<keyword evidence="1" id="KW-0472">Membrane</keyword>
<feature type="transmembrane region" description="Helical" evidence="1">
    <location>
        <begin position="63"/>
        <end position="88"/>
    </location>
</feature>
<organism evidence="2 3">
    <name type="scientific">Pandoraea fibrosis</name>
    <dbReference type="NCBI Taxonomy" id="1891094"/>
    <lineage>
        <taxon>Bacteria</taxon>
        <taxon>Pseudomonadati</taxon>
        <taxon>Pseudomonadota</taxon>
        <taxon>Betaproteobacteria</taxon>
        <taxon>Burkholderiales</taxon>
        <taxon>Burkholderiaceae</taxon>
        <taxon>Pandoraea</taxon>
    </lineage>
</organism>
<name>A0A5E4X0V6_9BURK</name>
<proteinExistence type="predicted"/>
<reference evidence="2 3" key="1">
    <citation type="submission" date="2019-08" db="EMBL/GenBank/DDBJ databases">
        <authorList>
            <person name="Peeters C."/>
        </authorList>
    </citation>
    <scope>NUCLEOTIDE SEQUENCE [LARGE SCALE GENOMIC DNA]</scope>
    <source>
        <strain evidence="2 3">LMG 31113</strain>
    </source>
</reference>
<protein>
    <submittedName>
        <fullName evidence="2">Uncharacterized protein</fullName>
    </submittedName>
</protein>
<sequence>MTDQTIRLLACQPIRPPMAITAIDRELCPPENGQQFSLVSVDPVVAQSHAPATPLNTVQMAGFWTLAFTTVVGLWFVSAHVGAVLGFIRRG</sequence>
<dbReference type="Proteomes" id="UP000382577">
    <property type="component" value="Unassembled WGS sequence"/>
</dbReference>
<keyword evidence="1" id="KW-1133">Transmembrane helix</keyword>
<dbReference type="RefSeq" id="WP_150600361.1">
    <property type="nucleotide sequence ID" value="NZ_CABPRW010000008.1"/>
</dbReference>
<dbReference type="OrthoDB" id="8943261at2"/>
<evidence type="ECO:0000256" key="1">
    <source>
        <dbReference type="SAM" id="Phobius"/>
    </source>
</evidence>